<dbReference type="InterPro" id="IPR011251">
    <property type="entry name" value="Luciferase-like_dom"/>
</dbReference>
<feature type="domain" description="Luciferase-like" evidence="3">
    <location>
        <begin position="62"/>
        <end position="374"/>
    </location>
</feature>
<evidence type="ECO:0000259" key="3">
    <source>
        <dbReference type="Pfam" id="PF00296"/>
    </source>
</evidence>
<dbReference type="InterPro" id="IPR036661">
    <property type="entry name" value="Luciferase-like_sf"/>
</dbReference>
<dbReference type="Proteomes" id="UP001238088">
    <property type="component" value="Unassembled WGS sequence"/>
</dbReference>
<dbReference type="InterPro" id="IPR050766">
    <property type="entry name" value="Bact_Lucif_Oxidored"/>
</dbReference>
<name>A0ABU0ANW4_9BACI</name>
<evidence type="ECO:0000313" key="5">
    <source>
        <dbReference type="Proteomes" id="UP001238088"/>
    </source>
</evidence>
<dbReference type="Pfam" id="PF00296">
    <property type="entry name" value="Bac_luciferase"/>
    <property type="match status" value="1"/>
</dbReference>
<dbReference type="PANTHER" id="PTHR30137:SF8">
    <property type="entry name" value="BLR5498 PROTEIN"/>
    <property type="match status" value="1"/>
</dbReference>
<reference evidence="4 5" key="1">
    <citation type="submission" date="2023-07" db="EMBL/GenBank/DDBJ databases">
        <title>Genomic Encyclopedia of Type Strains, Phase IV (KMG-IV): sequencing the most valuable type-strain genomes for metagenomic binning, comparative biology and taxonomic classification.</title>
        <authorList>
            <person name="Goeker M."/>
        </authorList>
    </citation>
    <scope>NUCLEOTIDE SEQUENCE [LARGE SCALE GENOMIC DNA]</scope>
    <source>
        <strain evidence="4 5">DSM 23494</strain>
    </source>
</reference>
<evidence type="ECO:0000256" key="2">
    <source>
        <dbReference type="ARBA" id="ARBA00023033"/>
    </source>
</evidence>
<accession>A0ABU0ANW4</accession>
<dbReference type="RefSeq" id="WP_307478509.1">
    <property type="nucleotide sequence ID" value="NZ_JAUSUB010000031.1"/>
</dbReference>
<evidence type="ECO:0000313" key="4">
    <source>
        <dbReference type="EMBL" id="MDQ0272983.1"/>
    </source>
</evidence>
<dbReference type="NCBIfam" id="TIGR04020">
    <property type="entry name" value="seco_metab_LLM"/>
    <property type="match status" value="1"/>
</dbReference>
<keyword evidence="1" id="KW-0560">Oxidoreductase</keyword>
<sequence>MSKLIERMAALSPRQRDLLEKQLIEKGLENPYSITEGINEKKILESKNELLAERQPIKEIDFSLFFFSGNGSTTEANKYDFLLNSAKFADQNGFSAVWTPERHFQEFGGLYPNPSVLSAALAAVTENIELRAGSVVLPLHHPIRFTEEWSVVDNLSKGRVSVAFATGWHPADFLLAANQDRSYYLERKEEMFKSIDKVQKLWEGEHVQFEDSDGVSYKIQTLPRPLQKQIPVWIATNGNTNTFQRAAKIGANILTGMPKGGTKELEKKISNYRRALDEYGFDSESKKVAVMLHTCLGRDDRVIKEKVKKPLKEYLKTFMKQHEYIHEDYEKLSSTDFDLIVSRAFEAYYQDSALLGTLDKCAGFVEKLIEIGVDEIACLIDFGVDQDTAMEGLHVLSELKNNFTNGGKKYEKFK</sequence>
<dbReference type="PANTHER" id="PTHR30137">
    <property type="entry name" value="LUCIFERASE-LIKE MONOOXYGENASE"/>
    <property type="match status" value="1"/>
</dbReference>
<comment type="caution">
    <text evidence="4">The sequence shown here is derived from an EMBL/GenBank/DDBJ whole genome shotgun (WGS) entry which is preliminary data.</text>
</comment>
<gene>
    <name evidence="4" type="ORF">J2S17_004877</name>
</gene>
<organism evidence="4 5">
    <name type="scientific">Cytobacillus purgationiresistens</name>
    <dbReference type="NCBI Taxonomy" id="863449"/>
    <lineage>
        <taxon>Bacteria</taxon>
        <taxon>Bacillati</taxon>
        <taxon>Bacillota</taxon>
        <taxon>Bacilli</taxon>
        <taxon>Bacillales</taxon>
        <taxon>Bacillaceae</taxon>
        <taxon>Cytobacillus</taxon>
    </lineage>
</organism>
<keyword evidence="5" id="KW-1185">Reference proteome</keyword>
<dbReference type="SUPFAM" id="SSF51679">
    <property type="entry name" value="Bacterial luciferase-like"/>
    <property type="match status" value="1"/>
</dbReference>
<evidence type="ECO:0000256" key="1">
    <source>
        <dbReference type="ARBA" id="ARBA00023002"/>
    </source>
</evidence>
<dbReference type="Gene3D" id="3.20.20.30">
    <property type="entry name" value="Luciferase-like domain"/>
    <property type="match status" value="1"/>
</dbReference>
<keyword evidence="2" id="KW-0503">Monooxygenase</keyword>
<proteinExistence type="predicted"/>
<dbReference type="EMBL" id="JAUSUB010000031">
    <property type="protein sequence ID" value="MDQ0272983.1"/>
    <property type="molecule type" value="Genomic_DNA"/>
</dbReference>
<dbReference type="InterPro" id="IPR024011">
    <property type="entry name" value="Biosynth_lucif-like_mOase_dom"/>
</dbReference>
<protein>
    <submittedName>
        <fullName evidence="4">Natural product biosynthesis luciferase-like monooxygenase protein</fullName>
    </submittedName>
</protein>